<proteinExistence type="predicted"/>
<keyword evidence="3" id="KW-1185">Reference proteome</keyword>
<name>A0A1H6J9K2_9ACTN</name>
<dbReference type="Proteomes" id="UP000199135">
    <property type="component" value="Unassembled WGS sequence"/>
</dbReference>
<sequence>MDVAFMKAGRDSPRLITAEDLQGKYGAWVPRDIRFTCPNCGQPVKPCAMSRGGFQSPHFRHEQNNEIAKQCDLYASGVGGYGEWEYQQIPMPMFIHKLTKTHDHFVVEGGFKSVDQSVLEVLERSHARLAMGTKRYDVSSRRFGSGIARIPFEDISLSPSDNIRLISSPLRFEEVWSPPEDAIKAMVFTCERDTLQGKRLRLGESVCAGDTLFLLAPLREKAAIMRAFSDSGHVGFAGSVMGSSKLQVYKVTLPSNAGRLDGEAAYLRSCGILVDAPRVEPELLWPPSLNGDGSVRPLFSNSSCFFGVHTTQPTGSIFVSDDPGSIRYALPNMLIPTDGHGYACLVLEPSSTARLVLAKPDTSEGSVLVDANSPDAIAFLSHTGGIVSIDNDDNTIRIVANSPVTVVWLRKGHAWEKLDLTIDATRHEKAIFPGELVKVVRQLRNSPWLLTIWEHDPECQDTSDSPKRGGAEAGPEARKGLLDSLLPRDKRFAMARASGRLNELATSKDKEFVLKRSGSR</sequence>
<comment type="caution">
    <text evidence="2">The sequence shown here is derived from an EMBL/GenBank/DDBJ whole genome shotgun (WGS) entry which is preliminary data.</text>
</comment>
<protein>
    <submittedName>
        <fullName evidence="2">Uncharacterized protein</fullName>
    </submittedName>
</protein>
<evidence type="ECO:0000313" key="2">
    <source>
        <dbReference type="EMBL" id="SEH56300.1"/>
    </source>
</evidence>
<accession>A0A1H6J9K2</accession>
<dbReference type="EMBL" id="FNWT01000005">
    <property type="protein sequence ID" value="SEH56300.1"/>
    <property type="molecule type" value="Genomic_DNA"/>
</dbReference>
<evidence type="ECO:0000313" key="3">
    <source>
        <dbReference type="Proteomes" id="UP000199135"/>
    </source>
</evidence>
<evidence type="ECO:0000256" key="1">
    <source>
        <dbReference type="SAM" id="MobiDB-lite"/>
    </source>
</evidence>
<organism evidence="2 3">
    <name type="scientific">Parafannyhessea umbonata</name>
    <dbReference type="NCBI Taxonomy" id="604330"/>
    <lineage>
        <taxon>Bacteria</taxon>
        <taxon>Bacillati</taxon>
        <taxon>Actinomycetota</taxon>
        <taxon>Coriobacteriia</taxon>
        <taxon>Coriobacteriales</taxon>
        <taxon>Atopobiaceae</taxon>
        <taxon>Parafannyhessea</taxon>
    </lineage>
</organism>
<feature type="region of interest" description="Disordered" evidence="1">
    <location>
        <begin position="457"/>
        <end position="482"/>
    </location>
</feature>
<reference evidence="2 3" key="1">
    <citation type="submission" date="2016-10" db="EMBL/GenBank/DDBJ databases">
        <authorList>
            <person name="Varghese N."/>
            <person name="Submissions S."/>
        </authorList>
    </citation>
    <scope>NUCLEOTIDE SEQUENCE [LARGE SCALE GENOMIC DNA]</scope>
    <source>
        <strain evidence="2 3">WCP15</strain>
    </source>
</reference>
<gene>
    <name evidence="2" type="ORF">SAMN05216447_105167</name>
</gene>